<gene>
    <name evidence="1" type="ORF">SAMN05421869_101279</name>
</gene>
<evidence type="ECO:0000313" key="2">
    <source>
        <dbReference type="Proteomes" id="UP000199202"/>
    </source>
</evidence>
<evidence type="ECO:0000313" key="1">
    <source>
        <dbReference type="EMBL" id="SDH02456.1"/>
    </source>
</evidence>
<accession>A0A1G7Z1T7</accession>
<protein>
    <submittedName>
        <fullName evidence="1">Uncharacterized protein</fullName>
    </submittedName>
</protein>
<proteinExistence type="predicted"/>
<reference evidence="1 2" key="1">
    <citation type="submission" date="2016-10" db="EMBL/GenBank/DDBJ databases">
        <authorList>
            <person name="de Groot N.N."/>
        </authorList>
    </citation>
    <scope>NUCLEOTIDE SEQUENCE [LARGE SCALE GENOMIC DNA]</scope>
    <source>
        <strain evidence="1 2">CGMCC 4.6533</strain>
    </source>
</reference>
<keyword evidence="2" id="KW-1185">Reference proteome</keyword>
<dbReference type="AlphaFoldDB" id="A0A1G7Z1T7"/>
<dbReference type="STRING" id="633440.SAMN05421869_101279"/>
<sequence length="65" mass="7102">MRFAGKVADLALRLVVPQTTAAARSCWDCGSQCQNCAGSRYRYCYWVCCSDGTATRYCTACTSPC</sequence>
<organism evidence="1 2">
    <name type="scientific">Nonomuraea jiangxiensis</name>
    <dbReference type="NCBI Taxonomy" id="633440"/>
    <lineage>
        <taxon>Bacteria</taxon>
        <taxon>Bacillati</taxon>
        <taxon>Actinomycetota</taxon>
        <taxon>Actinomycetes</taxon>
        <taxon>Streptosporangiales</taxon>
        <taxon>Streptosporangiaceae</taxon>
        <taxon>Nonomuraea</taxon>
    </lineage>
</organism>
<dbReference type="Proteomes" id="UP000199202">
    <property type="component" value="Unassembled WGS sequence"/>
</dbReference>
<dbReference type="EMBL" id="FNDJ01000001">
    <property type="protein sequence ID" value="SDH02456.1"/>
    <property type="molecule type" value="Genomic_DNA"/>
</dbReference>
<name>A0A1G7Z1T7_9ACTN</name>